<keyword evidence="5" id="KW-1185">Reference proteome</keyword>
<dbReference type="GeneID" id="83218967"/>
<evidence type="ECO:0000256" key="1">
    <source>
        <dbReference type="ARBA" id="ARBA00007033"/>
    </source>
</evidence>
<evidence type="ECO:0000313" key="4">
    <source>
        <dbReference type="EMBL" id="KAJ8652762.1"/>
    </source>
</evidence>
<dbReference type="InterPro" id="IPR052636">
    <property type="entry name" value="UDP-D-xylose:L-fucose_XylT"/>
</dbReference>
<comment type="similarity">
    <text evidence="1">Belongs to the glycosyltransferase 77 family.</text>
</comment>
<reference evidence="4 5" key="1">
    <citation type="submission" date="2023-03" db="EMBL/GenBank/DDBJ databases">
        <title>Genome sequence of Lichtheimia ornata CBS 291.66.</title>
        <authorList>
            <person name="Mohabir J.T."/>
            <person name="Shea T.P."/>
            <person name="Kurbessoian T."/>
            <person name="Berby B."/>
            <person name="Fontaine J."/>
            <person name="Livny J."/>
            <person name="Gnirke A."/>
            <person name="Stajich J.E."/>
            <person name="Cuomo C.A."/>
        </authorList>
    </citation>
    <scope>NUCLEOTIDE SEQUENCE [LARGE SCALE GENOMIC DNA]</scope>
    <source>
        <strain evidence="4">CBS 291.66</strain>
    </source>
</reference>
<feature type="domain" description="Nucleotide-diphospho-sugar transferase" evidence="3">
    <location>
        <begin position="136"/>
        <end position="336"/>
    </location>
</feature>
<keyword evidence="2" id="KW-0472">Membrane</keyword>
<dbReference type="PANTHER" id="PTHR47032">
    <property type="entry name" value="UDP-D-XYLOSE:L-FUCOSE ALPHA-1,3-D-XYLOSYLTRANSFERASE-RELATED"/>
    <property type="match status" value="1"/>
</dbReference>
<comment type="caution">
    <text evidence="4">The sequence shown here is derived from an EMBL/GenBank/DDBJ whole genome shotgun (WGS) entry which is preliminary data.</text>
</comment>
<feature type="transmembrane region" description="Helical" evidence="2">
    <location>
        <begin position="12"/>
        <end position="32"/>
    </location>
</feature>
<dbReference type="InterPro" id="IPR029044">
    <property type="entry name" value="Nucleotide-diphossugar_trans"/>
</dbReference>
<accession>A0AAD7XWL3</accession>
<name>A0AAD7XWL3_9FUNG</name>
<evidence type="ECO:0000256" key="2">
    <source>
        <dbReference type="SAM" id="Phobius"/>
    </source>
</evidence>
<dbReference type="RefSeq" id="XP_058337676.1">
    <property type="nucleotide sequence ID" value="XM_058491532.1"/>
</dbReference>
<keyword evidence="2" id="KW-1133">Transmembrane helix</keyword>
<dbReference type="PANTHER" id="PTHR47032:SF1">
    <property type="entry name" value="UDP-D-XYLOSE:L-FUCOSE ALPHA-1,3-D-XYLOSYLTRANSFERASE-RELATED"/>
    <property type="match status" value="1"/>
</dbReference>
<dbReference type="InterPro" id="IPR005069">
    <property type="entry name" value="Nucl-diP-sugar_transferase"/>
</dbReference>
<organism evidence="4 5">
    <name type="scientific">Lichtheimia ornata</name>
    <dbReference type="NCBI Taxonomy" id="688661"/>
    <lineage>
        <taxon>Eukaryota</taxon>
        <taxon>Fungi</taxon>
        <taxon>Fungi incertae sedis</taxon>
        <taxon>Mucoromycota</taxon>
        <taxon>Mucoromycotina</taxon>
        <taxon>Mucoromycetes</taxon>
        <taxon>Mucorales</taxon>
        <taxon>Lichtheimiaceae</taxon>
        <taxon>Lichtheimia</taxon>
    </lineage>
</organism>
<proteinExistence type="inferred from homology"/>
<dbReference type="AlphaFoldDB" id="A0AAD7XWL3"/>
<protein>
    <recommendedName>
        <fullName evidence="3">Nucleotide-diphospho-sugar transferase domain-containing protein</fullName>
    </recommendedName>
</protein>
<evidence type="ECO:0000313" key="5">
    <source>
        <dbReference type="Proteomes" id="UP001234581"/>
    </source>
</evidence>
<dbReference type="Pfam" id="PF03407">
    <property type="entry name" value="Nucleotid_trans"/>
    <property type="match status" value="1"/>
</dbReference>
<dbReference type="EMBL" id="JARTCD010000094">
    <property type="protein sequence ID" value="KAJ8652762.1"/>
    <property type="molecule type" value="Genomic_DNA"/>
</dbReference>
<dbReference type="GO" id="GO:0005794">
    <property type="term" value="C:Golgi apparatus"/>
    <property type="evidence" value="ECO:0007669"/>
    <property type="project" value="TreeGrafter"/>
</dbReference>
<dbReference type="SUPFAM" id="SSF53448">
    <property type="entry name" value="Nucleotide-diphospho-sugar transferases"/>
    <property type="match status" value="1"/>
</dbReference>
<evidence type="ECO:0000259" key="3">
    <source>
        <dbReference type="Pfam" id="PF03407"/>
    </source>
</evidence>
<sequence length="366" mass="41637">MFFLDRFRGRRLIITGALVFIIAAVALILTSLKFEPKPIWVPHYESAALSLDEQTIECTCSNQGPHWHAVSGATNDGDSTPVIVPESLPKPGADVLAKIEANRREDNVLVIATANYGMREYLYNWIESLGRTQQDQQYLVFCLDDKLYQHMVAAGYQDHATQVPENWFHDPSSSEFEDYFSPRYRAITHAKTIIVQQLLYLNTTVLFSDVDIVWLRPGAVDYIMSLDPYQELDALFQLEGAFDHEVNTGFYLMRPTYAMKRFLAQAIYLQDTSPEKMTQQGAINRIIDSIADQIALLDVAFFPNGLVYFDANIARARGVKPYILHANYRVGADKKNELSSRGLWYLDEKWLADLDTRIDPPPSPPT</sequence>
<dbReference type="GO" id="GO:0016757">
    <property type="term" value="F:glycosyltransferase activity"/>
    <property type="evidence" value="ECO:0007669"/>
    <property type="project" value="TreeGrafter"/>
</dbReference>
<keyword evidence="2" id="KW-0812">Transmembrane</keyword>
<gene>
    <name evidence="4" type="ORF">O0I10_011567</name>
</gene>
<dbReference type="Proteomes" id="UP001234581">
    <property type="component" value="Unassembled WGS sequence"/>
</dbReference>